<gene>
    <name evidence="1" type="ORF">OIN60_03385</name>
</gene>
<dbReference type="PROSITE" id="PS51257">
    <property type="entry name" value="PROKAR_LIPOPROTEIN"/>
    <property type="match status" value="1"/>
</dbReference>
<sequence>MKIIYWVKYLFICLILLTGCQNQRVVEIREFYSLGPETFSIISVVKDEDWLAETRRLSEFYNDNVLKISVLGALKASSSEVKNLIEEYDVKNYPTYFLFDSEKLLLKETDYEKFRTESKVLMD</sequence>
<dbReference type="Proteomes" id="UP001241848">
    <property type="component" value="Unassembled WGS sequence"/>
</dbReference>
<dbReference type="RefSeq" id="WP_305753469.1">
    <property type="nucleotide sequence ID" value="NZ_JAPCKK010000006.1"/>
</dbReference>
<protein>
    <submittedName>
        <fullName evidence="1">Uncharacterized protein</fullName>
    </submittedName>
</protein>
<proteinExistence type="predicted"/>
<reference evidence="1 2" key="1">
    <citation type="submission" date="2022-10" db="EMBL/GenBank/DDBJ databases">
        <title>Paenibacillus description and whole genome data of maize root bacterial community.</title>
        <authorList>
            <person name="Marton D."/>
            <person name="Farkas M."/>
            <person name="Cserhati M."/>
        </authorList>
    </citation>
    <scope>NUCLEOTIDE SEQUENCE [LARGE SCALE GENOMIC DNA]</scope>
    <source>
        <strain evidence="1 2">P96</strain>
    </source>
</reference>
<accession>A0ABT9FM96</accession>
<evidence type="ECO:0000313" key="2">
    <source>
        <dbReference type="Proteomes" id="UP001241848"/>
    </source>
</evidence>
<evidence type="ECO:0000313" key="1">
    <source>
        <dbReference type="EMBL" id="MDP4095833.1"/>
    </source>
</evidence>
<name>A0ABT9FM96_9BACL</name>
<keyword evidence="2" id="KW-1185">Reference proteome</keyword>
<organism evidence="1 2">
    <name type="scientific">Paenibacillus zeirhizosphaerae</name>
    <dbReference type="NCBI Taxonomy" id="2987519"/>
    <lineage>
        <taxon>Bacteria</taxon>
        <taxon>Bacillati</taxon>
        <taxon>Bacillota</taxon>
        <taxon>Bacilli</taxon>
        <taxon>Bacillales</taxon>
        <taxon>Paenibacillaceae</taxon>
        <taxon>Paenibacillus</taxon>
    </lineage>
</organism>
<comment type="caution">
    <text evidence="1">The sequence shown here is derived from an EMBL/GenBank/DDBJ whole genome shotgun (WGS) entry which is preliminary data.</text>
</comment>
<dbReference type="EMBL" id="JAPCKK010000006">
    <property type="protein sequence ID" value="MDP4095833.1"/>
    <property type="molecule type" value="Genomic_DNA"/>
</dbReference>
<dbReference type="Gene3D" id="3.40.30.10">
    <property type="entry name" value="Glutaredoxin"/>
    <property type="match status" value="1"/>
</dbReference>